<dbReference type="Proteomes" id="UP000005239">
    <property type="component" value="Unassembled WGS sequence"/>
</dbReference>
<reference evidence="2" key="1">
    <citation type="journal article" date="2008" name="Nat. Genet.">
        <title>The Pristionchus pacificus genome provides a unique perspective on nematode lifestyle and parasitism.</title>
        <authorList>
            <person name="Dieterich C."/>
            <person name="Clifton S.W."/>
            <person name="Schuster L.N."/>
            <person name="Chinwalla A."/>
            <person name="Delehaunty K."/>
            <person name="Dinkelacker I."/>
            <person name="Fulton L."/>
            <person name="Fulton R."/>
            <person name="Godfrey J."/>
            <person name="Minx P."/>
            <person name="Mitreva M."/>
            <person name="Roeseler W."/>
            <person name="Tian H."/>
            <person name="Witte H."/>
            <person name="Yang S.P."/>
            <person name="Wilson R.K."/>
            <person name="Sommer R.J."/>
        </authorList>
    </citation>
    <scope>NUCLEOTIDE SEQUENCE [LARGE SCALE GENOMIC DNA]</scope>
    <source>
        <strain evidence="2">PS312</strain>
    </source>
</reference>
<protein>
    <submittedName>
        <fullName evidence="1">Uncharacterized protein</fullName>
    </submittedName>
</protein>
<organism evidence="1 2">
    <name type="scientific">Pristionchus pacificus</name>
    <name type="common">Parasitic nematode worm</name>
    <dbReference type="NCBI Taxonomy" id="54126"/>
    <lineage>
        <taxon>Eukaryota</taxon>
        <taxon>Metazoa</taxon>
        <taxon>Ecdysozoa</taxon>
        <taxon>Nematoda</taxon>
        <taxon>Chromadorea</taxon>
        <taxon>Rhabditida</taxon>
        <taxon>Rhabditina</taxon>
        <taxon>Diplogasteromorpha</taxon>
        <taxon>Diplogasteroidea</taxon>
        <taxon>Neodiplogasteridae</taxon>
        <taxon>Pristionchus</taxon>
    </lineage>
</organism>
<sequence length="97" mass="10778">MALNVLRLVLTSIPVAVIIVLALVLRCMFMEELNEYYDQFTTVIRPVTTYFGLSAPAPPRAPLSGNHNVPRRSFMENLQNSTGASFLLKAPSRVIDV</sequence>
<evidence type="ECO:0000313" key="2">
    <source>
        <dbReference type="Proteomes" id="UP000005239"/>
    </source>
</evidence>
<name>A0A454XWL2_PRIPA</name>
<dbReference type="AlphaFoldDB" id="A0A454XWL2"/>
<evidence type="ECO:0000313" key="1">
    <source>
        <dbReference type="EnsemblMetazoa" id="PPA06004.1"/>
    </source>
</evidence>
<reference evidence="1" key="2">
    <citation type="submission" date="2022-06" db="UniProtKB">
        <authorList>
            <consortium name="EnsemblMetazoa"/>
        </authorList>
    </citation>
    <scope>IDENTIFICATION</scope>
    <source>
        <strain evidence="1">PS312</strain>
    </source>
</reference>
<dbReference type="EnsemblMetazoa" id="PPA06004.1">
    <property type="protein sequence ID" value="PPA06004.1"/>
    <property type="gene ID" value="WBGene00095558"/>
</dbReference>
<accession>A0A8R1U7A9</accession>
<accession>A0A454XWL2</accession>
<proteinExistence type="predicted"/>
<gene>
    <name evidence="1" type="primary">WBGene00095558</name>
</gene>
<keyword evidence="2" id="KW-1185">Reference proteome</keyword>